<reference evidence="3" key="1">
    <citation type="submission" date="2017-04" db="EMBL/GenBank/DDBJ databases">
        <title>Plasmodium gonderi genome.</title>
        <authorList>
            <person name="Arisue N."/>
            <person name="Honma H."/>
            <person name="Kawai S."/>
            <person name="Tougan T."/>
            <person name="Tanabe K."/>
            <person name="Horii T."/>
        </authorList>
    </citation>
    <scope>NUCLEOTIDE SEQUENCE [LARGE SCALE GENOMIC DNA]</scope>
    <source>
        <strain evidence="3">ATCC 30045</strain>
    </source>
</reference>
<dbReference type="Proteomes" id="UP000195521">
    <property type="component" value="Unassembled WGS sequence"/>
</dbReference>
<keyword evidence="3" id="KW-1185">Reference proteome</keyword>
<dbReference type="Pfam" id="PF15867">
    <property type="entry name" value="Dynein_attach_N"/>
    <property type="match status" value="1"/>
</dbReference>
<dbReference type="RefSeq" id="XP_028543052.1">
    <property type="nucleotide sequence ID" value="XM_028687251.1"/>
</dbReference>
<gene>
    <name evidence="2" type="ORF">PGO_080270</name>
</gene>
<feature type="domain" description="Dynein attachment factor N-terminal" evidence="1">
    <location>
        <begin position="11"/>
        <end position="67"/>
    </location>
</feature>
<sequence length="261" mass="31567">MNPSDEIEPMKIKKMRKDFIKCIMKDEEYKKKDEKKKEIVKYCKSYKDFCNIVSSVNMKPIKTYEEKVSYEDYINMKFPVSTFKMEYIKKKNAKNRYFLLPDQSQINNQMEKSLPQEIQAYKSKQKIHQFLNVLWNHQKDYGKFIKSNYNSDELTELLCLMSRNWDDLFDIKIQEEDLASFTSQLKLPNLVNFLTHMVKHWEMEGLSFYFTQEELKDINVNLQDVIHKIEKKISSYSYDNHQKCEETIKMINYLKAYSFLN</sequence>
<evidence type="ECO:0000313" key="2">
    <source>
        <dbReference type="EMBL" id="GAW80463.1"/>
    </source>
</evidence>
<evidence type="ECO:0000313" key="3">
    <source>
        <dbReference type="Proteomes" id="UP000195521"/>
    </source>
</evidence>
<name>A0A1Y1JJ31_PLAGO</name>
<proteinExistence type="predicted"/>
<dbReference type="AlphaFoldDB" id="A0A1Y1JJ31"/>
<dbReference type="GeneID" id="39747178"/>
<dbReference type="OrthoDB" id="372166at2759"/>
<dbReference type="EMBL" id="BDQF01000009">
    <property type="protein sequence ID" value="GAW80463.1"/>
    <property type="molecule type" value="Genomic_DNA"/>
</dbReference>
<organism evidence="2 3">
    <name type="scientific">Plasmodium gonderi</name>
    <dbReference type="NCBI Taxonomy" id="77519"/>
    <lineage>
        <taxon>Eukaryota</taxon>
        <taxon>Sar</taxon>
        <taxon>Alveolata</taxon>
        <taxon>Apicomplexa</taxon>
        <taxon>Aconoidasida</taxon>
        <taxon>Haemosporida</taxon>
        <taxon>Plasmodiidae</taxon>
        <taxon>Plasmodium</taxon>
        <taxon>Plasmodium (Plasmodium)</taxon>
    </lineage>
</organism>
<comment type="caution">
    <text evidence="2">The sequence shown here is derived from an EMBL/GenBank/DDBJ whole genome shotgun (WGS) entry which is preliminary data.</text>
</comment>
<accession>A0A1Y1JJ31</accession>
<dbReference type="InterPro" id="IPR031733">
    <property type="entry name" value="Dynein_attach_N"/>
</dbReference>
<evidence type="ECO:0000259" key="1">
    <source>
        <dbReference type="Pfam" id="PF15867"/>
    </source>
</evidence>
<dbReference type="OMA" id="FVRCIIK"/>
<protein>
    <recommendedName>
        <fullName evidence="1">Dynein attachment factor N-terminal domain-containing protein</fullName>
    </recommendedName>
</protein>